<organism evidence="1 2">
    <name type="scientific">Propionispora vibrioides</name>
    <dbReference type="NCBI Taxonomy" id="112903"/>
    <lineage>
        <taxon>Bacteria</taxon>
        <taxon>Bacillati</taxon>
        <taxon>Bacillota</taxon>
        <taxon>Negativicutes</taxon>
        <taxon>Selenomonadales</taxon>
        <taxon>Sporomusaceae</taxon>
        <taxon>Propionispora</taxon>
    </lineage>
</organism>
<keyword evidence="2" id="KW-1185">Reference proteome</keyword>
<dbReference type="AlphaFoldDB" id="A0A1H8WKW1"/>
<gene>
    <name evidence="1" type="ORF">SAMN04490178_11655</name>
</gene>
<name>A0A1H8WKW1_9FIRM</name>
<dbReference type="OrthoDB" id="3174265at2"/>
<accession>A0A1H8WKW1</accession>
<dbReference type="RefSeq" id="WP_091748316.1">
    <property type="nucleotide sequence ID" value="NZ_FODY01000016.1"/>
</dbReference>
<evidence type="ECO:0000313" key="1">
    <source>
        <dbReference type="EMBL" id="SEP28229.1"/>
    </source>
</evidence>
<reference evidence="1 2" key="1">
    <citation type="submission" date="2016-10" db="EMBL/GenBank/DDBJ databases">
        <authorList>
            <person name="de Groot N.N."/>
        </authorList>
    </citation>
    <scope>NUCLEOTIDE SEQUENCE [LARGE SCALE GENOMIC DNA]</scope>
    <source>
        <strain evidence="1 2">DSM 13305</strain>
    </source>
</reference>
<dbReference type="Proteomes" id="UP000198847">
    <property type="component" value="Unassembled WGS sequence"/>
</dbReference>
<dbReference type="EMBL" id="FODY01000016">
    <property type="protein sequence ID" value="SEP28229.1"/>
    <property type="molecule type" value="Genomic_DNA"/>
</dbReference>
<protein>
    <submittedName>
        <fullName evidence="1">Uncharacterized protein</fullName>
    </submittedName>
</protein>
<sequence length="85" mass="9689">MVTYITRIIMPAEDGPKGSPAAARRGAMLKLLASRGFVINRRKNRIVAESGSMEAQAVKRYLLKHGFRADEFQVYLEYTRQWGML</sequence>
<evidence type="ECO:0000313" key="2">
    <source>
        <dbReference type="Proteomes" id="UP000198847"/>
    </source>
</evidence>
<dbReference type="STRING" id="112903.SAMN04490178_11655"/>
<proteinExistence type="predicted"/>